<feature type="region of interest" description="Disordered" evidence="1">
    <location>
        <begin position="1"/>
        <end position="41"/>
    </location>
</feature>
<feature type="compositionally biased region" description="Basic and acidic residues" evidence="1">
    <location>
        <begin position="1"/>
        <end position="34"/>
    </location>
</feature>
<feature type="non-terminal residue" evidence="2">
    <location>
        <position position="41"/>
    </location>
</feature>
<reference evidence="2" key="1">
    <citation type="submission" date="2020-02" db="EMBL/GenBank/DDBJ databases">
        <authorList>
            <person name="Meier V. D."/>
        </authorList>
    </citation>
    <scope>NUCLEOTIDE SEQUENCE</scope>
    <source>
        <strain evidence="2">AVDCRST_MAG88</strain>
    </source>
</reference>
<protein>
    <submittedName>
        <fullName evidence="2">Uncharacterized protein</fullName>
    </submittedName>
</protein>
<feature type="non-terminal residue" evidence="2">
    <location>
        <position position="1"/>
    </location>
</feature>
<sequence>GAEARDNAAGDPRRAAPVDGADRGPTGRESRPDGDGGAQAP</sequence>
<name>A0A6J4VHM1_9BACT</name>
<dbReference type="EMBL" id="CADCWM010000685">
    <property type="protein sequence ID" value="CAA9576045.1"/>
    <property type="molecule type" value="Genomic_DNA"/>
</dbReference>
<accession>A0A6J4VHM1</accession>
<evidence type="ECO:0000256" key="1">
    <source>
        <dbReference type="SAM" id="MobiDB-lite"/>
    </source>
</evidence>
<dbReference type="AlphaFoldDB" id="A0A6J4VHM1"/>
<evidence type="ECO:0000313" key="2">
    <source>
        <dbReference type="EMBL" id="CAA9576045.1"/>
    </source>
</evidence>
<proteinExistence type="predicted"/>
<gene>
    <name evidence="2" type="ORF">AVDCRST_MAG88-2825</name>
</gene>
<organism evidence="2">
    <name type="scientific">uncultured Thermomicrobiales bacterium</name>
    <dbReference type="NCBI Taxonomy" id="1645740"/>
    <lineage>
        <taxon>Bacteria</taxon>
        <taxon>Pseudomonadati</taxon>
        <taxon>Thermomicrobiota</taxon>
        <taxon>Thermomicrobia</taxon>
        <taxon>Thermomicrobiales</taxon>
        <taxon>environmental samples</taxon>
    </lineage>
</organism>